<accession>A0A2I0T2F7</accession>
<reference evidence="3" key="2">
    <citation type="submission" date="2017-12" db="EMBL/GenBank/DDBJ databases">
        <title>Genome sequence of the Bar-tailed Godwit (Limosa lapponica baueri).</title>
        <authorList>
            <person name="Lima N.C.B."/>
            <person name="Parody-Merino A.M."/>
            <person name="Battley P.F."/>
            <person name="Fidler A.E."/>
            <person name="Prosdocimi F."/>
        </authorList>
    </citation>
    <scope>NUCLEOTIDE SEQUENCE [LARGE SCALE GENOMIC DNA]</scope>
</reference>
<evidence type="ECO:0000313" key="2">
    <source>
        <dbReference type="EMBL" id="PKU27983.1"/>
    </source>
</evidence>
<sequence length="139" mass="15205">MADPLPSLLGQAGDNDLLEATTSMDSVTDLDQEEFLSESSEGSPIPERAEYERSNGMALEQDFQQPPSLEKACQPPVLQLPGRTAELMRPLTSFYSFSTYPEIRLKGIVWGSLSLEAPAQAILPAEPSNYINSFIKPDA</sequence>
<evidence type="ECO:0000313" key="3">
    <source>
        <dbReference type="Proteomes" id="UP000233556"/>
    </source>
</evidence>
<gene>
    <name evidence="2" type="ORF">llap_21713</name>
</gene>
<dbReference type="OrthoDB" id="9071698at2759"/>
<proteinExistence type="predicted"/>
<feature type="region of interest" description="Disordered" evidence="1">
    <location>
        <begin position="1"/>
        <end position="25"/>
    </location>
</feature>
<name>A0A2I0T2F7_LIMLA</name>
<reference evidence="3" key="1">
    <citation type="submission" date="2017-11" db="EMBL/GenBank/DDBJ databases">
        <authorList>
            <person name="Lima N.C."/>
            <person name="Parody-Merino A.M."/>
            <person name="Battley P.F."/>
            <person name="Fidler A.E."/>
            <person name="Prosdocimi F."/>
        </authorList>
    </citation>
    <scope>NUCLEOTIDE SEQUENCE [LARGE SCALE GENOMIC DNA]</scope>
</reference>
<dbReference type="EMBL" id="KZ523207">
    <property type="protein sequence ID" value="PKU27983.1"/>
    <property type="molecule type" value="Genomic_DNA"/>
</dbReference>
<dbReference type="AlphaFoldDB" id="A0A2I0T2F7"/>
<evidence type="ECO:0000256" key="1">
    <source>
        <dbReference type="SAM" id="MobiDB-lite"/>
    </source>
</evidence>
<protein>
    <submittedName>
        <fullName evidence="2">Uncharacterized protein</fullName>
    </submittedName>
</protein>
<organism evidence="2 3">
    <name type="scientific">Limosa lapponica baueri</name>
    <dbReference type="NCBI Taxonomy" id="1758121"/>
    <lineage>
        <taxon>Eukaryota</taxon>
        <taxon>Metazoa</taxon>
        <taxon>Chordata</taxon>
        <taxon>Craniata</taxon>
        <taxon>Vertebrata</taxon>
        <taxon>Euteleostomi</taxon>
        <taxon>Archelosauria</taxon>
        <taxon>Archosauria</taxon>
        <taxon>Dinosauria</taxon>
        <taxon>Saurischia</taxon>
        <taxon>Theropoda</taxon>
        <taxon>Coelurosauria</taxon>
        <taxon>Aves</taxon>
        <taxon>Neognathae</taxon>
        <taxon>Neoaves</taxon>
        <taxon>Charadriiformes</taxon>
        <taxon>Scolopacidae</taxon>
        <taxon>Limosa</taxon>
    </lineage>
</organism>
<dbReference type="Proteomes" id="UP000233556">
    <property type="component" value="Unassembled WGS sequence"/>
</dbReference>
<keyword evidence="3" id="KW-1185">Reference proteome</keyword>